<dbReference type="RefSeq" id="WP_074720545.1">
    <property type="nucleotide sequence ID" value="NZ_CBCRVS010000002.1"/>
</dbReference>
<evidence type="ECO:0000313" key="1">
    <source>
        <dbReference type="EMBL" id="SEQ06963.1"/>
    </source>
</evidence>
<dbReference type="PANTHER" id="PTHR38471:SF2">
    <property type="entry name" value="FOUR HELIX BUNDLE PROTEIN"/>
    <property type="match status" value="1"/>
</dbReference>
<protein>
    <submittedName>
        <fullName evidence="1">Four helix bundle protein</fullName>
    </submittedName>
</protein>
<organism evidence="1 2">
    <name type="scientific">Flavobacterium frigoris</name>
    <dbReference type="NCBI Taxonomy" id="229204"/>
    <lineage>
        <taxon>Bacteria</taxon>
        <taxon>Pseudomonadati</taxon>
        <taxon>Bacteroidota</taxon>
        <taxon>Flavobacteriia</taxon>
        <taxon>Flavobacteriales</taxon>
        <taxon>Flavobacteriaceae</taxon>
        <taxon>Flavobacterium</taxon>
    </lineage>
</organism>
<reference evidence="2" key="1">
    <citation type="submission" date="2016-10" db="EMBL/GenBank/DDBJ databases">
        <authorList>
            <person name="Varghese N."/>
            <person name="Submissions S."/>
        </authorList>
    </citation>
    <scope>NUCLEOTIDE SEQUENCE [LARGE SCALE GENOMIC DNA]</scope>
    <source>
        <strain evidence="2">DSM 15719</strain>
    </source>
</reference>
<sequence length="124" mass="13648">MNKQILEDRLIDFAALIINVATNFEKNYAGNHLAGQIIRSGTSPALNYGEAQSAESKKDFIHKMGICLKELRESFVCLKIIEKANLTADLENLTRAKKEANELISIFVSSIKTSKASSDTGKSN</sequence>
<dbReference type="EMBL" id="FOFZ01000001">
    <property type="protein sequence ID" value="SEQ06963.1"/>
    <property type="molecule type" value="Genomic_DNA"/>
</dbReference>
<evidence type="ECO:0000313" key="2">
    <source>
        <dbReference type="Proteomes" id="UP000183658"/>
    </source>
</evidence>
<accession>A0A1H9D2B3</accession>
<dbReference type="InterPro" id="IPR012657">
    <property type="entry name" value="23S_rRNA-intervening_sequence"/>
</dbReference>
<dbReference type="SUPFAM" id="SSF158446">
    <property type="entry name" value="IVS-encoded protein-like"/>
    <property type="match status" value="1"/>
</dbReference>
<dbReference type="OrthoDB" id="285993at2"/>
<dbReference type="Gene3D" id="1.20.1440.60">
    <property type="entry name" value="23S rRNA-intervening sequence"/>
    <property type="match status" value="1"/>
</dbReference>
<name>A0A1H9D2B3_FLAFI</name>
<gene>
    <name evidence="1" type="ORF">SAMN05444355_101331</name>
</gene>
<dbReference type="Proteomes" id="UP000183658">
    <property type="component" value="Unassembled WGS sequence"/>
</dbReference>
<dbReference type="PIRSF" id="PIRSF035652">
    <property type="entry name" value="CHP02436"/>
    <property type="match status" value="1"/>
</dbReference>
<dbReference type="InterPro" id="IPR036583">
    <property type="entry name" value="23S_rRNA_IVS_sf"/>
</dbReference>
<dbReference type="NCBIfam" id="TIGR02436">
    <property type="entry name" value="four helix bundle protein"/>
    <property type="match status" value="1"/>
</dbReference>
<dbReference type="PANTHER" id="PTHR38471">
    <property type="entry name" value="FOUR HELIX BUNDLE PROTEIN"/>
    <property type="match status" value="1"/>
</dbReference>
<proteinExistence type="predicted"/>
<dbReference type="AlphaFoldDB" id="A0A1H9D2B3"/>
<dbReference type="Pfam" id="PF05635">
    <property type="entry name" value="23S_rRNA_IVP"/>
    <property type="match status" value="1"/>
</dbReference>
<keyword evidence="2" id="KW-1185">Reference proteome</keyword>